<accession>A0A9W6WBQ1</accession>
<proteinExistence type="predicted"/>
<reference evidence="2" key="1">
    <citation type="submission" date="2023-03" db="EMBL/GenBank/DDBJ databases">
        <title>Actinorhabdospora filicis NBRC 111898.</title>
        <authorList>
            <person name="Ichikawa N."/>
            <person name="Sato H."/>
            <person name="Tonouchi N."/>
        </authorList>
    </citation>
    <scope>NUCLEOTIDE SEQUENCE</scope>
    <source>
        <strain evidence="2">NBRC 111898</strain>
    </source>
</reference>
<dbReference type="EMBL" id="BSTX01000004">
    <property type="protein sequence ID" value="GLZ80303.1"/>
    <property type="molecule type" value="Genomic_DNA"/>
</dbReference>
<feature type="transmembrane region" description="Helical" evidence="1">
    <location>
        <begin position="29"/>
        <end position="50"/>
    </location>
</feature>
<dbReference type="Proteomes" id="UP001165079">
    <property type="component" value="Unassembled WGS sequence"/>
</dbReference>
<evidence type="ECO:0000256" key="1">
    <source>
        <dbReference type="SAM" id="Phobius"/>
    </source>
</evidence>
<keyword evidence="3" id="KW-1185">Reference proteome</keyword>
<evidence type="ECO:0008006" key="4">
    <source>
        <dbReference type="Google" id="ProtNLM"/>
    </source>
</evidence>
<keyword evidence="1" id="KW-1133">Transmembrane helix</keyword>
<keyword evidence="1" id="KW-0472">Membrane</keyword>
<name>A0A9W6WBQ1_9ACTN</name>
<protein>
    <recommendedName>
        <fullName evidence="4">DUF4386 family protein</fullName>
    </recommendedName>
</protein>
<feature type="transmembrane region" description="Helical" evidence="1">
    <location>
        <begin position="62"/>
        <end position="85"/>
    </location>
</feature>
<feature type="transmembrane region" description="Helical" evidence="1">
    <location>
        <begin position="205"/>
        <end position="223"/>
    </location>
</feature>
<sequence length="225" mass="23212">MITDGPRPPSLHKLPVMTTTPAPLPGRSLAIPASFALIAAPALWLIGWIVMRVKGHEGPGAAWTGAHAIWVFAVLLFGAAIVVLHRTVKAETIGVKAIAVTGLILGLLGAASLLGQLCLDLYVGLEASTRESASALYDKVFDTPGVELVFFQIGPSMLFAGFLILPIVAAARRAVPPAAAVLVGSGIALMVAGRGFDGVLRLTEGLGMLVMLAGLVIVVRAGAKR</sequence>
<feature type="transmembrane region" description="Helical" evidence="1">
    <location>
        <begin position="145"/>
        <end position="168"/>
    </location>
</feature>
<evidence type="ECO:0000313" key="3">
    <source>
        <dbReference type="Proteomes" id="UP001165079"/>
    </source>
</evidence>
<feature type="transmembrane region" description="Helical" evidence="1">
    <location>
        <begin position="97"/>
        <end position="125"/>
    </location>
</feature>
<feature type="transmembrane region" description="Helical" evidence="1">
    <location>
        <begin position="175"/>
        <end position="193"/>
    </location>
</feature>
<evidence type="ECO:0000313" key="2">
    <source>
        <dbReference type="EMBL" id="GLZ80303.1"/>
    </source>
</evidence>
<organism evidence="2 3">
    <name type="scientific">Actinorhabdospora filicis</name>
    <dbReference type="NCBI Taxonomy" id="1785913"/>
    <lineage>
        <taxon>Bacteria</taxon>
        <taxon>Bacillati</taxon>
        <taxon>Actinomycetota</taxon>
        <taxon>Actinomycetes</taxon>
        <taxon>Micromonosporales</taxon>
        <taxon>Micromonosporaceae</taxon>
        <taxon>Actinorhabdospora</taxon>
    </lineage>
</organism>
<keyword evidence="1" id="KW-0812">Transmembrane</keyword>
<dbReference type="AlphaFoldDB" id="A0A9W6WBQ1"/>
<comment type="caution">
    <text evidence="2">The sequence shown here is derived from an EMBL/GenBank/DDBJ whole genome shotgun (WGS) entry which is preliminary data.</text>
</comment>
<gene>
    <name evidence="2" type="ORF">Afil01_51100</name>
</gene>